<reference evidence="1 2" key="1">
    <citation type="submission" date="2019-03" db="EMBL/GenBank/DDBJ databases">
        <title>Complete genome sequence of the plant growth promoting strain Pseudomonas fluorescens LBUM677.</title>
        <authorList>
            <person name="Novinscak A."/>
            <person name="Joly D."/>
            <person name="Filion M."/>
        </authorList>
    </citation>
    <scope>NUCLEOTIDE SEQUENCE [LARGE SCALE GENOMIC DNA]</scope>
    <source>
        <strain evidence="1 2">LBUM677</strain>
    </source>
</reference>
<evidence type="ECO:0000313" key="2">
    <source>
        <dbReference type="Proteomes" id="UP000295797"/>
    </source>
</evidence>
<name>A0AAP9CIL9_PSEFL</name>
<dbReference type="RefSeq" id="WP_135295626.1">
    <property type="nucleotide sequence ID" value="NZ_CP038438.1"/>
</dbReference>
<accession>A0AAP9CIL9</accession>
<dbReference type="EMBL" id="CP038438">
    <property type="protein sequence ID" value="QBX41399.1"/>
    <property type="molecule type" value="Genomic_DNA"/>
</dbReference>
<dbReference type="Proteomes" id="UP000295797">
    <property type="component" value="Chromosome"/>
</dbReference>
<dbReference type="AlphaFoldDB" id="A0AAP9CIL9"/>
<gene>
    <name evidence="1" type="ORF">E4T63_12700</name>
</gene>
<proteinExistence type="predicted"/>
<organism evidence="1 2">
    <name type="scientific">Pseudomonas fluorescens</name>
    <dbReference type="NCBI Taxonomy" id="294"/>
    <lineage>
        <taxon>Bacteria</taxon>
        <taxon>Pseudomonadati</taxon>
        <taxon>Pseudomonadota</taxon>
        <taxon>Gammaproteobacteria</taxon>
        <taxon>Pseudomonadales</taxon>
        <taxon>Pseudomonadaceae</taxon>
        <taxon>Pseudomonas</taxon>
    </lineage>
</organism>
<sequence>MTGDGNLIWIEVLRMTGMGPGYRVWWCCMIENGKHDHFGETLEYISIDLSDKKHKNRVIDFFETRDPLSQEFTCDIQAKWSTGKFHPTLTMSKQDVLGLADLFGEWAARIREGEAD</sequence>
<protein>
    <submittedName>
        <fullName evidence="1">Uncharacterized protein</fullName>
    </submittedName>
</protein>
<evidence type="ECO:0000313" key="1">
    <source>
        <dbReference type="EMBL" id="QBX41399.1"/>
    </source>
</evidence>